<protein>
    <submittedName>
        <fullName evidence="1">Uncharacterized protein</fullName>
    </submittedName>
</protein>
<organism evidence="1 2">
    <name type="scientific">Peronosclerospora sorghi</name>
    <dbReference type="NCBI Taxonomy" id="230839"/>
    <lineage>
        <taxon>Eukaryota</taxon>
        <taxon>Sar</taxon>
        <taxon>Stramenopiles</taxon>
        <taxon>Oomycota</taxon>
        <taxon>Peronosporomycetes</taxon>
        <taxon>Peronosporales</taxon>
        <taxon>Peronosporaceae</taxon>
        <taxon>Peronosclerospora</taxon>
    </lineage>
</organism>
<reference evidence="1 2" key="1">
    <citation type="journal article" date="2022" name="bioRxiv">
        <title>The genome of the oomycete Peronosclerospora sorghi, a cosmopolitan pathogen of maize and sorghum, is inflated with dispersed pseudogenes.</title>
        <authorList>
            <person name="Fletcher K."/>
            <person name="Martin F."/>
            <person name="Isakeit T."/>
            <person name="Cavanaugh K."/>
            <person name="Magill C."/>
            <person name="Michelmore R."/>
        </authorList>
    </citation>
    <scope>NUCLEOTIDE SEQUENCE [LARGE SCALE GENOMIC DNA]</scope>
    <source>
        <strain evidence="1">P6</strain>
    </source>
</reference>
<comment type="caution">
    <text evidence="1">The sequence shown here is derived from an EMBL/GenBank/DDBJ whole genome shotgun (WGS) entry which is preliminary data.</text>
</comment>
<accession>A0ACC0VJQ3</accession>
<dbReference type="Proteomes" id="UP001163321">
    <property type="component" value="Chromosome 8"/>
</dbReference>
<keyword evidence="2" id="KW-1185">Reference proteome</keyword>
<gene>
    <name evidence="1" type="ORF">PsorP6_002768</name>
</gene>
<evidence type="ECO:0000313" key="1">
    <source>
        <dbReference type="EMBL" id="KAI9906730.1"/>
    </source>
</evidence>
<dbReference type="EMBL" id="CM047587">
    <property type="protein sequence ID" value="KAI9906730.1"/>
    <property type="molecule type" value="Genomic_DNA"/>
</dbReference>
<sequence>MLLVVVVVVMMLILLLLLLPSAARYYLLFLLPPQLLVVVNSKRRAERTKKKKKGEEIFVVEEEGRHDDERTRVYLHLTVRKVEIKEPHCYFLEDYHDRRGGCSQKLLCLVSLGALRYDYMMHHAFVCLVDSKRSKILY</sequence>
<evidence type="ECO:0000313" key="2">
    <source>
        <dbReference type="Proteomes" id="UP001163321"/>
    </source>
</evidence>
<proteinExistence type="predicted"/>
<name>A0ACC0VJQ3_9STRA</name>